<dbReference type="GO" id="GO:0035529">
    <property type="term" value="F:NADH pyrophosphatase activity"/>
    <property type="evidence" value="ECO:0007669"/>
    <property type="project" value="TreeGrafter"/>
</dbReference>
<protein>
    <recommendedName>
        <fullName evidence="4">NAD(+) diphosphatase</fullName>
        <ecNumber evidence="4">3.6.1.22</ecNumber>
    </recommendedName>
</protein>
<keyword evidence="7" id="KW-0460">Magnesium</keyword>
<comment type="similarity">
    <text evidence="3">Belongs to the Nudix hydrolase family. NudC subfamily.</text>
</comment>
<evidence type="ECO:0000256" key="8">
    <source>
        <dbReference type="ARBA" id="ARBA00023027"/>
    </source>
</evidence>
<dbReference type="OrthoDB" id="9791656at2"/>
<evidence type="ECO:0000256" key="7">
    <source>
        <dbReference type="ARBA" id="ARBA00022842"/>
    </source>
</evidence>
<dbReference type="Gene3D" id="3.90.79.10">
    <property type="entry name" value="Nucleoside Triphosphate Pyrophosphohydrolase"/>
    <property type="match status" value="1"/>
</dbReference>
<comment type="catalytic activity">
    <reaction evidence="9">
        <text>a 5'-end NAD(+)-phospho-ribonucleoside in mRNA + H2O = a 5'-end phospho-adenosine-phospho-ribonucleoside in mRNA + beta-nicotinamide D-ribonucleotide + 2 H(+)</text>
        <dbReference type="Rhea" id="RHEA:60876"/>
        <dbReference type="Rhea" id="RHEA-COMP:15698"/>
        <dbReference type="Rhea" id="RHEA-COMP:15719"/>
        <dbReference type="ChEBI" id="CHEBI:14649"/>
        <dbReference type="ChEBI" id="CHEBI:15377"/>
        <dbReference type="ChEBI" id="CHEBI:15378"/>
        <dbReference type="ChEBI" id="CHEBI:144029"/>
        <dbReference type="ChEBI" id="CHEBI:144051"/>
    </reaction>
    <physiologicalReaction direction="left-to-right" evidence="9">
        <dbReference type="Rhea" id="RHEA:60877"/>
    </physiologicalReaction>
</comment>
<comment type="caution">
    <text evidence="13">The sequence shown here is derived from an EMBL/GenBank/DDBJ whole genome shotgun (WGS) entry which is preliminary data.</text>
</comment>
<dbReference type="InterPro" id="IPR050241">
    <property type="entry name" value="NAD-cap_RNA_hydrolase_NudC"/>
</dbReference>
<evidence type="ECO:0000256" key="10">
    <source>
        <dbReference type="RuleBase" id="RU003476"/>
    </source>
</evidence>
<dbReference type="GO" id="GO:0046872">
    <property type="term" value="F:metal ion binding"/>
    <property type="evidence" value="ECO:0007669"/>
    <property type="project" value="UniProtKB-KW"/>
</dbReference>
<dbReference type="PRINTS" id="PR00502">
    <property type="entry name" value="NUDIXFAMILY"/>
</dbReference>
<evidence type="ECO:0000313" key="14">
    <source>
        <dbReference type="Proteomes" id="UP000076947"/>
    </source>
</evidence>
<keyword evidence="8" id="KW-0520">NAD</keyword>
<keyword evidence="5" id="KW-0479">Metal-binding</keyword>
<sequence length="242" mass="26814">MFVPVTEHGFVPVDSTGKPILLDAPSGQMTVRVSKSPELWACAISEDHAQSLGTLVSARAFFGDRLMTRAIGMMKYRYLHRFDAATGQRLEFPDTGVVGHPEQRPGMLFPRVDPAVITRVHHPEKDAILMGRDKKRPQNFSIIAGYVDIGESLEEAAAREVKEETGFDVRDVRYVGSQPWVLSGSLMVGFSAVATEESLENPGPRDGELVEVRWVGKTEIDKLNLPGPGSIAHRLLEEWYSQ</sequence>
<dbReference type="PANTHER" id="PTHR42904">
    <property type="entry name" value="NUDIX HYDROLASE, NUDC SUBFAMILY"/>
    <property type="match status" value="1"/>
</dbReference>
<evidence type="ECO:0000313" key="12">
    <source>
        <dbReference type="EMBL" id="NME89269.1"/>
    </source>
</evidence>
<dbReference type="InterPro" id="IPR015797">
    <property type="entry name" value="NUDIX_hydrolase-like_dom_sf"/>
</dbReference>
<organism evidence="13 14">
    <name type="scientific">Corynebacterium stationis</name>
    <dbReference type="NCBI Taxonomy" id="1705"/>
    <lineage>
        <taxon>Bacteria</taxon>
        <taxon>Bacillati</taxon>
        <taxon>Actinomycetota</taxon>
        <taxon>Actinomycetes</taxon>
        <taxon>Mycobacteriales</taxon>
        <taxon>Corynebacteriaceae</taxon>
        <taxon>Corynebacterium</taxon>
    </lineage>
</organism>
<evidence type="ECO:0000259" key="11">
    <source>
        <dbReference type="PROSITE" id="PS51462"/>
    </source>
</evidence>
<dbReference type="EC" id="3.6.1.22" evidence="4"/>
<dbReference type="Proteomes" id="UP000076947">
    <property type="component" value="Unassembled WGS sequence"/>
</dbReference>
<evidence type="ECO:0000256" key="4">
    <source>
        <dbReference type="ARBA" id="ARBA00012381"/>
    </source>
</evidence>
<dbReference type="InterPro" id="IPR000086">
    <property type="entry name" value="NUDIX_hydrolase_dom"/>
</dbReference>
<accession>A0A177IV72</accession>
<keyword evidence="6 10" id="KW-0378">Hydrolase</keyword>
<dbReference type="InterPro" id="IPR020084">
    <property type="entry name" value="NUDIX_hydrolase_CS"/>
</dbReference>
<gene>
    <name evidence="13" type="ORF">AYJ05_01895</name>
    <name evidence="12" type="ORF">HF853_06220</name>
</gene>
<dbReference type="PROSITE" id="PS00893">
    <property type="entry name" value="NUDIX_BOX"/>
    <property type="match status" value="1"/>
</dbReference>
<evidence type="ECO:0000256" key="6">
    <source>
        <dbReference type="ARBA" id="ARBA00022801"/>
    </source>
</evidence>
<name>A0A177IV72_9CORY</name>
<evidence type="ECO:0000256" key="3">
    <source>
        <dbReference type="ARBA" id="ARBA00009595"/>
    </source>
</evidence>
<dbReference type="InterPro" id="IPR049734">
    <property type="entry name" value="NudC-like_C"/>
</dbReference>
<evidence type="ECO:0000313" key="13">
    <source>
        <dbReference type="EMBL" id="OAH32456.1"/>
    </source>
</evidence>
<reference evidence="12 15" key="3">
    <citation type="submission" date="2020-04" db="EMBL/GenBank/DDBJ databases">
        <authorList>
            <person name="Hitch T.C.A."/>
            <person name="Wylensek D."/>
            <person name="Clavel T."/>
        </authorList>
    </citation>
    <scope>NUCLEOTIDE SEQUENCE [LARGE SCALE GENOMIC DNA]</scope>
    <source>
        <strain evidence="12 15">BL-383-APC-3D</strain>
    </source>
</reference>
<dbReference type="PANTHER" id="PTHR42904:SF6">
    <property type="entry name" value="NAD-CAPPED RNA HYDROLASE NUDT12"/>
    <property type="match status" value="1"/>
</dbReference>
<dbReference type="GO" id="GO:0006742">
    <property type="term" value="P:NADP+ catabolic process"/>
    <property type="evidence" value="ECO:0007669"/>
    <property type="project" value="TreeGrafter"/>
</dbReference>
<dbReference type="CDD" id="cd03429">
    <property type="entry name" value="NUDIX_NADH_pyrophosphatase_Nudt13"/>
    <property type="match status" value="1"/>
</dbReference>
<dbReference type="GO" id="GO:0019677">
    <property type="term" value="P:NAD+ catabolic process"/>
    <property type="evidence" value="ECO:0007669"/>
    <property type="project" value="TreeGrafter"/>
</dbReference>
<evidence type="ECO:0000313" key="15">
    <source>
        <dbReference type="Proteomes" id="UP000544551"/>
    </source>
</evidence>
<dbReference type="Pfam" id="PF00293">
    <property type="entry name" value="NUDIX"/>
    <property type="match status" value="1"/>
</dbReference>
<dbReference type="AlphaFoldDB" id="A0A177IV72"/>
<evidence type="ECO:0000256" key="5">
    <source>
        <dbReference type="ARBA" id="ARBA00022723"/>
    </source>
</evidence>
<dbReference type="Proteomes" id="UP000544551">
    <property type="component" value="Unassembled WGS sequence"/>
</dbReference>
<reference evidence="14" key="1">
    <citation type="submission" date="2016-02" db="EMBL/GenBank/DDBJ databases">
        <authorList>
            <person name="Kaur G."/>
            <person name="Nair G.R."/>
            <person name="Mayilraj S."/>
        </authorList>
    </citation>
    <scope>NUCLEOTIDE SEQUENCE [LARGE SCALE GENOMIC DNA]</scope>
    <source>
        <strain evidence="14">GA-15</strain>
    </source>
</reference>
<evidence type="ECO:0000256" key="2">
    <source>
        <dbReference type="ARBA" id="ARBA00001947"/>
    </source>
</evidence>
<feature type="domain" description="Nudix hydrolase" evidence="11">
    <location>
        <begin position="110"/>
        <end position="237"/>
    </location>
</feature>
<dbReference type="STRING" id="1705.CA21670_09255"/>
<evidence type="ECO:0000256" key="1">
    <source>
        <dbReference type="ARBA" id="ARBA00001946"/>
    </source>
</evidence>
<dbReference type="InterPro" id="IPR020476">
    <property type="entry name" value="Nudix_hydrolase"/>
</dbReference>
<comment type="cofactor">
    <cofactor evidence="1">
        <name>Mg(2+)</name>
        <dbReference type="ChEBI" id="CHEBI:18420"/>
    </cofactor>
</comment>
<dbReference type="GO" id="GO:0005829">
    <property type="term" value="C:cytosol"/>
    <property type="evidence" value="ECO:0007669"/>
    <property type="project" value="TreeGrafter"/>
</dbReference>
<evidence type="ECO:0000256" key="9">
    <source>
        <dbReference type="ARBA" id="ARBA00023679"/>
    </source>
</evidence>
<reference evidence="13" key="2">
    <citation type="submission" date="2016-02" db="EMBL/GenBank/DDBJ databases">
        <authorList>
            <person name="Wen L."/>
            <person name="He K."/>
            <person name="Yang H."/>
        </authorList>
    </citation>
    <scope>NUCLEOTIDE SEQUENCE [LARGE SCALE GENOMIC DNA]</scope>
    <source>
        <strain evidence="13">GA-15</strain>
    </source>
</reference>
<dbReference type="EMBL" id="JABAFZ010000005">
    <property type="protein sequence ID" value="NME89269.1"/>
    <property type="molecule type" value="Genomic_DNA"/>
</dbReference>
<dbReference type="PROSITE" id="PS51462">
    <property type="entry name" value="NUDIX"/>
    <property type="match status" value="1"/>
</dbReference>
<dbReference type="EMBL" id="LSTQ01000001">
    <property type="protein sequence ID" value="OAH32456.1"/>
    <property type="molecule type" value="Genomic_DNA"/>
</dbReference>
<comment type="cofactor">
    <cofactor evidence="2">
        <name>Zn(2+)</name>
        <dbReference type="ChEBI" id="CHEBI:29105"/>
    </cofactor>
</comment>
<dbReference type="SUPFAM" id="SSF55811">
    <property type="entry name" value="Nudix"/>
    <property type="match status" value="1"/>
</dbReference>
<proteinExistence type="inferred from homology"/>
<dbReference type="RefSeq" id="WP_066836800.1">
    <property type="nucleotide sequence ID" value="NZ_CAJUDP010000001.1"/>
</dbReference>
<keyword evidence="14" id="KW-1185">Reference proteome</keyword>